<dbReference type="GO" id="GO:0016020">
    <property type="term" value="C:membrane"/>
    <property type="evidence" value="ECO:0007669"/>
    <property type="project" value="InterPro"/>
</dbReference>
<keyword evidence="1" id="KW-0050">Antiport</keyword>
<gene>
    <name evidence="7" type="ORF">BUALT_Bualt14G0055400</name>
</gene>
<feature type="transmembrane region" description="Helical" evidence="5">
    <location>
        <begin position="114"/>
        <end position="133"/>
    </location>
</feature>
<dbReference type="Gene3D" id="1.10.238.10">
    <property type="entry name" value="EF-hand"/>
    <property type="match status" value="1"/>
</dbReference>
<feature type="region of interest" description="Disordered" evidence="4">
    <location>
        <begin position="1"/>
        <end position="29"/>
    </location>
</feature>
<name>A0AAV6WGH4_9LAMI</name>
<dbReference type="GO" id="GO:0006874">
    <property type="term" value="P:intracellular calcium ion homeostasis"/>
    <property type="evidence" value="ECO:0007669"/>
    <property type="project" value="TreeGrafter"/>
</dbReference>
<evidence type="ECO:0000256" key="2">
    <source>
        <dbReference type="ARBA" id="ARBA00022837"/>
    </source>
</evidence>
<feature type="transmembrane region" description="Helical" evidence="5">
    <location>
        <begin position="154"/>
        <end position="174"/>
    </location>
</feature>
<feature type="compositionally biased region" description="Basic and acidic residues" evidence="4">
    <location>
        <begin position="7"/>
        <end position="26"/>
    </location>
</feature>
<feature type="transmembrane region" description="Helical" evidence="5">
    <location>
        <begin position="186"/>
        <end position="208"/>
    </location>
</feature>
<keyword evidence="1" id="KW-0813">Transport</keyword>
<organism evidence="7 8">
    <name type="scientific">Buddleja alternifolia</name>
    <dbReference type="NCBI Taxonomy" id="168488"/>
    <lineage>
        <taxon>Eukaryota</taxon>
        <taxon>Viridiplantae</taxon>
        <taxon>Streptophyta</taxon>
        <taxon>Embryophyta</taxon>
        <taxon>Tracheophyta</taxon>
        <taxon>Spermatophyta</taxon>
        <taxon>Magnoliopsida</taxon>
        <taxon>eudicotyledons</taxon>
        <taxon>Gunneridae</taxon>
        <taxon>Pentapetalae</taxon>
        <taxon>asterids</taxon>
        <taxon>lamiids</taxon>
        <taxon>Lamiales</taxon>
        <taxon>Scrophulariaceae</taxon>
        <taxon>Buddlejeae</taxon>
        <taxon>Buddleja</taxon>
    </lineage>
</organism>
<dbReference type="AlphaFoldDB" id="A0AAV6WGH4"/>
<feature type="transmembrane region" description="Helical" evidence="5">
    <location>
        <begin position="488"/>
        <end position="512"/>
    </location>
</feature>
<feature type="domain" description="EF-hand" evidence="6">
    <location>
        <begin position="388"/>
        <end position="423"/>
    </location>
</feature>
<reference evidence="7" key="1">
    <citation type="submission" date="2019-10" db="EMBL/GenBank/DDBJ databases">
        <authorList>
            <person name="Zhang R."/>
            <person name="Pan Y."/>
            <person name="Wang J."/>
            <person name="Ma R."/>
            <person name="Yu S."/>
        </authorList>
    </citation>
    <scope>NUCLEOTIDE SEQUENCE</scope>
    <source>
        <strain evidence="7">LA-IB0</strain>
        <tissue evidence="7">Leaf</tissue>
    </source>
</reference>
<dbReference type="SMART" id="SM00054">
    <property type="entry name" value="EFh"/>
    <property type="match status" value="3"/>
</dbReference>
<evidence type="ECO:0000256" key="5">
    <source>
        <dbReference type="SAM" id="Phobius"/>
    </source>
</evidence>
<dbReference type="Proteomes" id="UP000826271">
    <property type="component" value="Unassembled WGS sequence"/>
</dbReference>
<sequence length="544" mass="61956">MPRHRTAASEECRGSVPRHQDLDRGTVPRHKTAEWPGRVFDTYARVFDDSTRYGRILDFFFAYIYLSCLVEGRFLRLNSSDEDQYLISDGVQEQTSAPKSCNHMYHFLPCAENAAGYIFQIMVYQGLMIFGEIQRDKGSMVLTHILGVGKYGGIIFRILMVLPSIMLMITFRVFSSKENAQSQVSVGVGIYAGITVFSLTVQWGFYVISGRKDLLHKTNGHDTNIWNPWMQQRSLDYANYELLRRGFVEHVQRHGELVNEDGTLNTHCFKKLFSEMDKDADGCITKGGVENLVLKILGTGDMQLIKLFRKSKEETDPQEMNRIKLRILKHAENKLLKAEALIKDDGTPNKERIKTLFRLFDADRDNKISISELENLITTVKFGDFQPKHEDIINELFKDFDKDNNNIIDESEFVEGVEKLINTATQVANSPNRSKSIDLYDGILWNEGYDKWDFIKSVFQVLLGMVMLTLLGGPLMVNILDLSYAMRLPSFCISFVIVPLAMNAKAAVTALWKASEKTERTASLTFSEAFWHTHAPLIVCGLAC</sequence>
<evidence type="ECO:0000259" key="6">
    <source>
        <dbReference type="PROSITE" id="PS50222"/>
    </source>
</evidence>
<keyword evidence="5" id="KW-0472">Membrane</keyword>
<dbReference type="GO" id="GO:0015369">
    <property type="term" value="F:calcium:proton antiporter activity"/>
    <property type="evidence" value="ECO:0007669"/>
    <property type="project" value="TreeGrafter"/>
</dbReference>
<protein>
    <recommendedName>
        <fullName evidence="6">EF-hand domain-containing protein</fullName>
    </recommendedName>
</protein>
<dbReference type="InterPro" id="IPR002048">
    <property type="entry name" value="EF_hand_dom"/>
</dbReference>
<dbReference type="CDD" id="cd00051">
    <property type="entry name" value="EFh"/>
    <property type="match status" value="1"/>
</dbReference>
<evidence type="ECO:0000256" key="4">
    <source>
        <dbReference type="SAM" id="MobiDB-lite"/>
    </source>
</evidence>
<keyword evidence="2" id="KW-0106">Calcium</keyword>
<evidence type="ECO:0000313" key="8">
    <source>
        <dbReference type="Proteomes" id="UP000826271"/>
    </source>
</evidence>
<dbReference type="PROSITE" id="PS50222">
    <property type="entry name" value="EF_HAND_2"/>
    <property type="match status" value="2"/>
</dbReference>
<dbReference type="SUPFAM" id="SSF47473">
    <property type="entry name" value="EF-hand"/>
    <property type="match status" value="1"/>
</dbReference>
<feature type="transmembrane region" description="Helical" evidence="5">
    <location>
        <begin position="56"/>
        <end position="75"/>
    </location>
</feature>
<comment type="caution">
    <text evidence="7">The sequence shown here is derived from an EMBL/GenBank/DDBJ whole genome shotgun (WGS) entry which is preliminary data.</text>
</comment>
<feature type="domain" description="EF-hand" evidence="6">
    <location>
        <begin position="348"/>
        <end position="383"/>
    </location>
</feature>
<accession>A0AAV6WGH4</accession>
<dbReference type="Pfam" id="PF13499">
    <property type="entry name" value="EF-hand_7"/>
    <property type="match status" value="1"/>
</dbReference>
<keyword evidence="3" id="KW-0406">Ion transport</keyword>
<dbReference type="InterPro" id="IPR004713">
    <property type="entry name" value="CaH_exchang"/>
</dbReference>
<evidence type="ECO:0000313" key="7">
    <source>
        <dbReference type="EMBL" id="KAG8369839.1"/>
    </source>
</evidence>
<dbReference type="InterPro" id="IPR018247">
    <property type="entry name" value="EF_Hand_1_Ca_BS"/>
</dbReference>
<proteinExistence type="predicted"/>
<keyword evidence="5" id="KW-1133">Transmembrane helix</keyword>
<dbReference type="PANTHER" id="PTHR31503">
    <property type="entry name" value="VACUOLAR CALCIUM ION TRANSPORTER"/>
    <property type="match status" value="1"/>
</dbReference>
<evidence type="ECO:0000256" key="3">
    <source>
        <dbReference type="ARBA" id="ARBA00023065"/>
    </source>
</evidence>
<dbReference type="GO" id="GO:0005509">
    <property type="term" value="F:calcium ion binding"/>
    <property type="evidence" value="ECO:0007669"/>
    <property type="project" value="InterPro"/>
</dbReference>
<feature type="transmembrane region" description="Helical" evidence="5">
    <location>
        <begin position="458"/>
        <end position="476"/>
    </location>
</feature>
<keyword evidence="8" id="KW-1185">Reference proteome</keyword>
<evidence type="ECO:0000256" key="1">
    <source>
        <dbReference type="ARBA" id="ARBA00022449"/>
    </source>
</evidence>
<dbReference type="EMBL" id="WHWC01000014">
    <property type="protein sequence ID" value="KAG8369839.1"/>
    <property type="molecule type" value="Genomic_DNA"/>
</dbReference>
<dbReference type="PANTHER" id="PTHR31503:SF85">
    <property type="entry name" value="CALCIUM-BINDING EF-HAND FAMILY PROTEIN"/>
    <property type="match status" value="1"/>
</dbReference>
<dbReference type="InterPro" id="IPR011992">
    <property type="entry name" value="EF-hand-dom_pair"/>
</dbReference>
<dbReference type="PROSITE" id="PS00018">
    <property type="entry name" value="EF_HAND_1"/>
    <property type="match status" value="2"/>
</dbReference>
<keyword evidence="5" id="KW-0812">Transmembrane</keyword>